<comment type="caution">
    <text evidence="1">The sequence shown here is derived from an EMBL/GenBank/DDBJ whole genome shotgun (WGS) entry which is preliminary data.</text>
</comment>
<dbReference type="Gene3D" id="3.40.190.10">
    <property type="entry name" value="Periplasmic binding protein-like II"/>
    <property type="match status" value="2"/>
</dbReference>
<dbReference type="Proteomes" id="UP000295536">
    <property type="component" value="Unassembled WGS sequence"/>
</dbReference>
<dbReference type="GO" id="GO:0015689">
    <property type="term" value="P:molybdate ion transport"/>
    <property type="evidence" value="ECO:0007669"/>
    <property type="project" value="TreeGrafter"/>
</dbReference>
<dbReference type="Pfam" id="PF13531">
    <property type="entry name" value="SBP_bac_11"/>
    <property type="match status" value="1"/>
</dbReference>
<keyword evidence="4" id="KW-1185">Reference proteome</keyword>
<dbReference type="RefSeq" id="WP_243646586.1">
    <property type="nucleotide sequence ID" value="NZ_SMAH01000019.1"/>
</dbReference>
<dbReference type="PANTHER" id="PTHR30632:SF11">
    <property type="entry name" value="BLR4797 PROTEIN"/>
    <property type="match status" value="1"/>
</dbReference>
<dbReference type="EMBL" id="VJNC01000019">
    <property type="protein sequence ID" value="TSE19112.1"/>
    <property type="molecule type" value="Genomic_DNA"/>
</dbReference>
<dbReference type="PANTHER" id="PTHR30632">
    <property type="entry name" value="MOLYBDATE-BINDING PERIPLASMIC PROTEIN"/>
    <property type="match status" value="1"/>
</dbReference>
<name>A0A4R3L412_9BURK</name>
<reference evidence="1 3" key="1">
    <citation type="submission" date="2019-03" db="EMBL/GenBank/DDBJ databases">
        <title>Genomic Encyclopedia of Type Strains, Phase IV (KMG-IV): sequencing the most valuable type-strain genomes for metagenomic binning, comparative biology and taxonomic classification.</title>
        <authorList>
            <person name="Goeker M."/>
        </authorList>
    </citation>
    <scope>NUCLEOTIDE SEQUENCE [LARGE SCALE GENOMIC DNA]</scope>
    <source>
        <strain evidence="1 3">DSM 12034</strain>
    </source>
</reference>
<gene>
    <name evidence="2" type="primary">ais</name>
    <name evidence="1" type="ORF">EDC36_11929</name>
    <name evidence="2" type="ORF">Tigna_02338</name>
</gene>
<evidence type="ECO:0000313" key="3">
    <source>
        <dbReference type="Proteomes" id="UP000295536"/>
    </source>
</evidence>
<dbReference type="Proteomes" id="UP000315577">
    <property type="component" value="Unassembled WGS sequence"/>
</dbReference>
<dbReference type="AlphaFoldDB" id="A0A4R3L412"/>
<dbReference type="InterPro" id="IPR050682">
    <property type="entry name" value="ModA/WtpA"/>
</dbReference>
<evidence type="ECO:0000313" key="2">
    <source>
        <dbReference type="EMBL" id="TSE19112.1"/>
    </source>
</evidence>
<dbReference type="GO" id="GO:0030973">
    <property type="term" value="F:molybdate ion binding"/>
    <property type="evidence" value="ECO:0007669"/>
    <property type="project" value="TreeGrafter"/>
</dbReference>
<evidence type="ECO:0000313" key="1">
    <source>
        <dbReference type="EMBL" id="TCS94393.1"/>
    </source>
</evidence>
<sequence length="241" mass="24953">MHTPTDHDGTSATVTLRGISSMATRLVLADLAQAWQAAGGVPLMIESVGGVDAARRVAAGEAFDLVFLARDALQTLAQQGHVQGDSIVDLVRSPVAVAVPLGAPQPDITSAAALRAAVLAAPRIGVSTGPSGQALQRLFDDWGLGEHVRQRLVVPPPGVPVGSLVASGEVDLGFQQLSELIHIPGIQRVGTLPPELGLVTVFAGAVACRSPHDDSARRVLAFMASPVADEAKRRQGMEPAR</sequence>
<dbReference type="EMBL" id="SMAH01000019">
    <property type="protein sequence ID" value="TCS94393.1"/>
    <property type="molecule type" value="Genomic_DNA"/>
</dbReference>
<dbReference type="EC" id="5.3.3.7" evidence="2"/>
<proteinExistence type="predicted"/>
<protein>
    <submittedName>
        <fullName evidence="2">Aconitate isomerase</fullName>
        <ecNumber evidence="2">5.3.3.7</ecNumber>
    </submittedName>
    <submittedName>
        <fullName evidence="1">Molybdate transport system substrate-binding protein</fullName>
    </submittedName>
</protein>
<dbReference type="GO" id="GO:0047614">
    <property type="term" value="F:aconitate delta-isomerase activity"/>
    <property type="evidence" value="ECO:0007669"/>
    <property type="project" value="UniProtKB-EC"/>
</dbReference>
<evidence type="ECO:0000313" key="4">
    <source>
        <dbReference type="Proteomes" id="UP000315577"/>
    </source>
</evidence>
<reference evidence="2 4" key="2">
    <citation type="submission" date="2019-07" db="EMBL/GenBank/DDBJ databases">
        <title>Tepidimonas ignava SPS-1037 draft genome.</title>
        <authorList>
            <person name="Da Costa M.S."/>
            <person name="Froufe H.J.C."/>
            <person name="Egas C."/>
            <person name="Albuquerque L."/>
        </authorList>
    </citation>
    <scope>NUCLEOTIDE SEQUENCE [LARGE SCALE GENOMIC DNA]</scope>
    <source>
        <strain evidence="2 4">SPS-1037</strain>
    </source>
</reference>
<keyword evidence="2" id="KW-0413">Isomerase</keyword>
<organism evidence="1 3">
    <name type="scientific">Tepidimonas ignava</name>
    <dbReference type="NCBI Taxonomy" id="114249"/>
    <lineage>
        <taxon>Bacteria</taxon>
        <taxon>Pseudomonadati</taxon>
        <taxon>Pseudomonadota</taxon>
        <taxon>Betaproteobacteria</taxon>
        <taxon>Burkholderiales</taxon>
        <taxon>Tepidimonas</taxon>
    </lineage>
</organism>
<accession>A0A4R3L412</accession>
<dbReference type="SUPFAM" id="SSF53850">
    <property type="entry name" value="Periplasmic binding protein-like II"/>
    <property type="match status" value="1"/>
</dbReference>